<feature type="chain" id="PRO_5014119586" evidence="2">
    <location>
        <begin position="21"/>
        <end position="163"/>
    </location>
</feature>
<sequence length="163" mass="17421">MASHLLPTLLLLLALAVSWSATGSGATSPYLCPPPRETLSTPLADDADSTTPSSDGGLQVAGGNVRLVEHEIYIDFHFSALYTSGKIHEAVIGSLDPYSVYYYRCSGNPAQEFSFKTPPAVQRPNVKARKQSVIRSDKTGSIINQMGSTPLGPTLTALLVRLM</sequence>
<keyword evidence="4" id="KW-1185">Reference proteome</keyword>
<keyword evidence="2" id="KW-0732">Signal</keyword>
<feature type="signal peptide" evidence="2">
    <location>
        <begin position="1"/>
        <end position="20"/>
    </location>
</feature>
<evidence type="ECO:0000313" key="3">
    <source>
        <dbReference type="EMBL" id="PKU74778.1"/>
    </source>
</evidence>
<dbReference type="GO" id="GO:0046872">
    <property type="term" value="F:metal ion binding"/>
    <property type="evidence" value="ECO:0007669"/>
    <property type="project" value="InterPro"/>
</dbReference>
<proteinExistence type="predicted"/>
<accession>A0A2I0WGK6</accession>
<protein>
    <submittedName>
        <fullName evidence="3">Putative purple acid phosphatase 20</fullName>
    </submittedName>
</protein>
<dbReference type="GO" id="GO:0003993">
    <property type="term" value="F:acid phosphatase activity"/>
    <property type="evidence" value="ECO:0007669"/>
    <property type="project" value="InterPro"/>
</dbReference>
<reference evidence="3 4" key="1">
    <citation type="journal article" date="2016" name="Sci. Rep.">
        <title>The Dendrobium catenatum Lindl. genome sequence provides insights into polysaccharide synthase, floral development and adaptive evolution.</title>
        <authorList>
            <person name="Zhang G.Q."/>
            <person name="Xu Q."/>
            <person name="Bian C."/>
            <person name="Tsai W.C."/>
            <person name="Yeh C.M."/>
            <person name="Liu K.W."/>
            <person name="Yoshida K."/>
            <person name="Zhang L.S."/>
            <person name="Chang S.B."/>
            <person name="Chen F."/>
            <person name="Shi Y."/>
            <person name="Su Y.Y."/>
            <person name="Zhang Y.Q."/>
            <person name="Chen L.J."/>
            <person name="Yin Y."/>
            <person name="Lin M."/>
            <person name="Huang H."/>
            <person name="Deng H."/>
            <person name="Wang Z.W."/>
            <person name="Zhu S.L."/>
            <person name="Zhao X."/>
            <person name="Deng C."/>
            <person name="Niu S.C."/>
            <person name="Huang J."/>
            <person name="Wang M."/>
            <person name="Liu G.H."/>
            <person name="Yang H.J."/>
            <person name="Xiao X.J."/>
            <person name="Hsiao Y.Y."/>
            <person name="Wu W.L."/>
            <person name="Chen Y.Y."/>
            <person name="Mitsuda N."/>
            <person name="Ohme-Takagi M."/>
            <person name="Luo Y.B."/>
            <person name="Van de Peer Y."/>
            <person name="Liu Z.J."/>
        </authorList>
    </citation>
    <scope>NUCLEOTIDE SEQUENCE [LARGE SCALE GENOMIC DNA]</scope>
    <source>
        <tissue evidence="3">The whole plant</tissue>
    </source>
</reference>
<reference evidence="3 4" key="2">
    <citation type="journal article" date="2017" name="Nature">
        <title>The Apostasia genome and the evolution of orchids.</title>
        <authorList>
            <person name="Zhang G.Q."/>
            <person name="Liu K.W."/>
            <person name="Li Z."/>
            <person name="Lohaus R."/>
            <person name="Hsiao Y.Y."/>
            <person name="Niu S.C."/>
            <person name="Wang J.Y."/>
            <person name="Lin Y.C."/>
            <person name="Xu Q."/>
            <person name="Chen L.J."/>
            <person name="Yoshida K."/>
            <person name="Fujiwara S."/>
            <person name="Wang Z.W."/>
            <person name="Zhang Y.Q."/>
            <person name="Mitsuda N."/>
            <person name="Wang M."/>
            <person name="Liu G.H."/>
            <person name="Pecoraro L."/>
            <person name="Huang H.X."/>
            <person name="Xiao X.J."/>
            <person name="Lin M."/>
            <person name="Wu X.Y."/>
            <person name="Wu W.L."/>
            <person name="Chen Y.Y."/>
            <person name="Chang S.B."/>
            <person name="Sakamoto S."/>
            <person name="Ohme-Takagi M."/>
            <person name="Yagi M."/>
            <person name="Zeng S.J."/>
            <person name="Shen C.Y."/>
            <person name="Yeh C.M."/>
            <person name="Luo Y.B."/>
            <person name="Tsai W.C."/>
            <person name="Van de Peer Y."/>
            <person name="Liu Z.J."/>
        </authorList>
    </citation>
    <scope>NUCLEOTIDE SEQUENCE [LARGE SCALE GENOMIC DNA]</scope>
    <source>
        <tissue evidence="3">The whole plant</tissue>
    </source>
</reference>
<evidence type="ECO:0000313" key="4">
    <source>
        <dbReference type="Proteomes" id="UP000233837"/>
    </source>
</evidence>
<dbReference type="InterPro" id="IPR008963">
    <property type="entry name" value="Purple_acid_Pase-like_N"/>
</dbReference>
<name>A0A2I0WGK6_9ASPA</name>
<evidence type="ECO:0000256" key="1">
    <source>
        <dbReference type="SAM" id="MobiDB-lite"/>
    </source>
</evidence>
<dbReference type="Gene3D" id="2.60.40.380">
    <property type="entry name" value="Purple acid phosphatase-like, N-terminal"/>
    <property type="match status" value="1"/>
</dbReference>
<dbReference type="EMBL" id="KZ502668">
    <property type="protein sequence ID" value="PKU74778.1"/>
    <property type="molecule type" value="Genomic_DNA"/>
</dbReference>
<organism evidence="3 4">
    <name type="scientific">Dendrobium catenatum</name>
    <dbReference type="NCBI Taxonomy" id="906689"/>
    <lineage>
        <taxon>Eukaryota</taxon>
        <taxon>Viridiplantae</taxon>
        <taxon>Streptophyta</taxon>
        <taxon>Embryophyta</taxon>
        <taxon>Tracheophyta</taxon>
        <taxon>Spermatophyta</taxon>
        <taxon>Magnoliopsida</taxon>
        <taxon>Liliopsida</taxon>
        <taxon>Asparagales</taxon>
        <taxon>Orchidaceae</taxon>
        <taxon>Epidendroideae</taxon>
        <taxon>Malaxideae</taxon>
        <taxon>Dendrobiinae</taxon>
        <taxon>Dendrobium</taxon>
    </lineage>
</organism>
<gene>
    <name evidence="3" type="primary">PAP20</name>
    <name evidence="3" type="ORF">MA16_Dca004969</name>
</gene>
<dbReference type="SUPFAM" id="SSF49363">
    <property type="entry name" value="Purple acid phosphatase, N-terminal domain"/>
    <property type="match status" value="1"/>
</dbReference>
<evidence type="ECO:0000256" key="2">
    <source>
        <dbReference type="SAM" id="SignalP"/>
    </source>
</evidence>
<feature type="region of interest" description="Disordered" evidence="1">
    <location>
        <begin position="30"/>
        <end position="58"/>
    </location>
</feature>
<dbReference type="Proteomes" id="UP000233837">
    <property type="component" value="Unassembled WGS sequence"/>
</dbReference>
<dbReference type="AlphaFoldDB" id="A0A2I0WGK6"/>